<evidence type="ECO:0000256" key="1">
    <source>
        <dbReference type="SAM" id="Phobius"/>
    </source>
</evidence>
<sequence>MASVLETVLGTLGIKKQPSYTPIPQLGINNELNTLQVESQRYFAIGKDARAADDNILAIKVEQNFLTTNSHQIEFLNKCVALVKEKSMQLKSIDQKITGSVVFGVTATALSFLPVIGYIGWIGWAAAAYFINKRATAYAEYHEALTLLVGACNWSLGLGPDKRSDTIENLTKNNSIREMMAVLYPVLTETQVKHLIADDIEDVFTQELHEYEKRFQPGFEPSRFFSKKDDTIALSKKGAEFNRCIYGFNKGGVTDYLDAIVSILPDLYRAALHGWHRLTHWWQEKNTHSQDTEMESKEHKQASIS</sequence>
<proteinExistence type="predicted"/>
<dbReference type="EMBL" id="JAJTND010000001">
    <property type="protein sequence ID" value="MCE3530773.1"/>
    <property type="molecule type" value="Genomic_DNA"/>
</dbReference>
<accession>A0ABS8X114</accession>
<dbReference type="RefSeq" id="WP_182350727.1">
    <property type="nucleotide sequence ID" value="NZ_JAJSPM010000001.1"/>
</dbReference>
<protein>
    <submittedName>
        <fullName evidence="2">Uncharacterized protein</fullName>
    </submittedName>
</protein>
<keyword evidence="3" id="KW-1185">Reference proteome</keyword>
<keyword evidence="1" id="KW-1133">Transmembrane helix</keyword>
<comment type="caution">
    <text evidence="2">The sequence shown here is derived from an EMBL/GenBank/DDBJ whole genome shotgun (WGS) entry which is preliminary data.</text>
</comment>
<keyword evidence="1" id="KW-0812">Transmembrane</keyword>
<keyword evidence="1" id="KW-0472">Membrane</keyword>
<reference evidence="2 3" key="1">
    <citation type="journal article" date="2024" name="Pathogens">
        <title>Characterization of a Novel Species of Legionella Isolated from a Healthcare Facility: Legionella resiliens sp. nov.</title>
        <authorList>
            <person name="Cristino S."/>
            <person name="Pascale M.R."/>
            <person name="Marino F."/>
            <person name="Derelitto C."/>
            <person name="Salaris S."/>
            <person name="Orsini M."/>
            <person name="Squarzoni S."/>
            <person name="Grottola A."/>
            <person name="Girolamini L."/>
        </authorList>
    </citation>
    <scope>NUCLEOTIDE SEQUENCE [LARGE SCALE GENOMIC DNA]</scope>
    <source>
        <strain evidence="2 3">8cVS16</strain>
    </source>
</reference>
<dbReference type="Proteomes" id="UP001320170">
    <property type="component" value="Unassembled WGS sequence"/>
</dbReference>
<evidence type="ECO:0000313" key="3">
    <source>
        <dbReference type="Proteomes" id="UP001320170"/>
    </source>
</evidence>
<organism evidence="2 3">
    <name type="scientific">Legionella resiliens</name>
    <dbReference type="NCBI Taxonomy" id="2905958"/>
    <lineage>
        <taxon>Bacteria</taxon>
        <taxon>Pseudomonadati</taxon>
        <taxon>Pseudomonadota</taxon>
        <taxon>Gammaproteobacteria</taxon>
        <taxon>Legionellales</taxon>
        <taxon>Legionellaceae</taxon>
        <taxon>Legionella</taxon>
    </lineage>
</organism>
<evidence type="ECO:0000313" key="2">
    <source>
        <dbReference type="EMBL" id="MCE3530773.1"/>
    </source>
</evidence>
<name>A0ABS8X114_9GAMM</name>
<feature type="transmembrane region" description="Helical" evidence="1">
    <location>
        <begin position="101"/>
        <end position="124"/>
    </location>
</feature>
<gene>
    <name evidence="2" type="ORF">LXO92_00100</name>
</gene>